<evidence type="ECO:0000259" key="1">
    <source>
        <dbReference type="Pfam" id="PF19810"/>
    </source>
</evidence>
<dbReference type="EMBL" id="UINC01075375">
    <property type="protein sequence ID" value="SVC13489.1"/>
    <property type="molecule type" value="Genomic_DNA"/>
</dbReference>
<sequence>MHTVDTIMSEMMKLRVHIAPVGFEVDRIVIPAVRMRADKVWLVVHDNPAEDKAHKYQLKIEKDLAKKGIKTGIAHANRLMLFPIIKAVKEIIVKERKNDIYVNVATGSKIHAIGCMMACMIFDDRKNIHPFYAQADKYPEYDGKIQQTYGVKEITKLPTYRIGTPRPELLKAMKIIKKAGGRIQKKKMAEEAEKNNLITVNAQQENFTQARFASLDKNIVQQLADRWGFVEVEKIGRNRWIKLTDDGEKATEFLI</sequence>
<organism evidence="3">
    <name type="scientific">marine metagenome</name>
    <dbReference type="NCBI Taxonomy" id="408172"/>
    <lineage>
        <taxon>unclassified sequences</taxon>
        <taxon>metagenomes</taxon>
        <taxon>ecological metagenomes</taxon>
    </lineage>
</organism>
<evidence type="ECO:0000259" key="2">
    <source>
        <dbReference type="Pfam" id="PF22665"/>
    </source>
</evidence>
<dbReference type="AlphaFoldDB" id="A0A382JP39"/>
<dbReference type="InterPro" id="IPR046260">
    <property type="entry name" value="HFX_2341-like_N"/>
</dbReference>
<dbReference type="Pfam" id="PF22665">
    <property type="entry name" value="WHD_DUF6293"/>
    <property type="match status" value="1"/>
</dbReference>
<dbReference type="Pfam" id="PF19810">
    <property type="entry name" value="HFX_2341_N"/>
    <property type="match status" value="1"/>
</dbReference>
<accession>A0A382JP39</accession>
<proteinExistence type="predicted"/>
<name>A0A382JP39_9ZZZZ</name>
<evidence type="ECO:0000313" key="3">
    <source>
        <dbReference type="EMBL" id="SVC13489.1"/>
    </source>
</evidence>
<feature type="domain" description="DUF6293" evidence="2">
    <location>
        <begin position="156"/>
        <end position="252"/>
    </location>
</feature>
<gene>
    <name evidence="3" type="ORF">METZ01_LOCUS266343</name>
</gene>
<protein>
    <submittedName>
        <fullName evidence="3">Uncharacterized protein</fullName>
    </submittedName>
</protein>
<dbReference type="InterPro" id="IPR054162">
    <property type="entry name" value="DUF6293_C"/>
</dbReference>
<feature type="domain" description="HFX-2341-like N-terminal" evidence="1">
    <location>
        <begin position="15"/>
        <end position="138"/>
    </location>
</feature>
<reference evidence="3" key="1">
    <citation type="submission" date="2018-05" db="EMBL/GenBank/DDBJ databases">
        <authorList>
            <person name="Lanie J.A."/>
            <person name="Ng W.-L."/>
            <person name="Kazmierczak K.M."/>
            <person name="Andrzejewski T.M."/>
            <person name="Davidsen T.M."/>
            <person name="Wayne K.J."/>
            <person name="Tettelin H."/>
            <person name="Glass J.I."/>
            <person name="Rusch D."/>
            <person name="Podicherti R."/>
            <person name="Tsui H.-C.T."/>
            <person name="Winkler M.E."/>
        </authorList>
    </citation>
    <scope>NUCLEOTIDE SEQUENCE</scope>
</reference>